<evidence type="ECO:0000259" key="7">
    <source>
        <dbReference type="PROSITE" id="PS50110"/>
    </source>
</evidence>
<dbReference type="PANTHER" id="PTHR43214">
    <property type="entry name" value="TWO-COMPONENT RESPONSE REGULATOR"/>
    <property type="match status" value="1"/>
</dbReference>
<reference evidence="9 10" key="3">
    <citation type="submission" date="2020-02" db="EMBL/GenBank/DDBJ databases">
        <title>Sequencing the genomes of 1000 actinobacteria strains.</title>
        <authorList>
            <person name="Klenk H.-P."/>
        </authorList>
    </citation>
    <scope>NUCLEOTIDE SEQUENCE [LARGE SCALE GENOMIC DNA]</scope>
    <source>
        <strain evidence="9 10">DSM 45201</strain>
    </source>
</reference>
<sequence length="220" mass="23573">MTRVMLVDDQEMIRAGLRAIIGAHPKLEVVAEAGDGLAVLRQLDEARPDVVLMDIRMPGIDGVEATRRIRLTRPAEQLRILVLTTFDQDENVLQALRAGADGFLSKGAGPTELTDAILSVAAGARALSPSAVSAVVEHVVQQRPVDVDPAMAARFAGLTPREREVVAAIAAGLDAAEIAERFFLSPFTVKTHANRAMTKVRARDRAQLVAFAIRAGISPQ</sequence>
<dbReference type="EMBL" id="BMMI01000002">
    <property type="protein sequence ID" value="GGL58486.1"/>
    <property type="molecule type" value="Genomic_DNA"/>
</dbReference>
<comment type="caution">
    <text evidence="9">The sequence shown here is derived from an EMBL/GenBank/DDBJ whole genome shotgun (WGS) entry which is preliminary data.</text>
</comment>
<dbReference type="Proteomes" id="UP000552836">
    <property type="component" value="Unassembled WGS sequence"/>
</dbReference>
<dbReference type="SMART" id="SM00448">
    <property type="entry name" value="REC"/>
    <property type="match status" value="1"/>
</dbReference>
<keyword evidence="4" id="KW-0804">Transcription</keyword>
<dbReference type="CDD" id="cd06170">
    <property type="entry name" value="LuxR_C_like"/>
    <property type="match status" value="1"/>
</dbReference>
<dbReference type="InterPro" id="IPR000792">
    <property type="entry name" value="Tscrpt_reg_LuxR_C"/>
</dbReference>
<dbReference type="InterPro" id="IPR039420">
    <property type="entry name" value="WalR-like"/>
</dbReference>
<keyword evidence="3 9" id="KW-0238">DNA-binding</keyword>
<dbReference type="GO" id="GO:0006355">
    <property type="term" value="P:regulation of DNA-templated transcription"/>
    <property type="evidence" value="ECO:0007669"/>
    <property type="project" value="InterPro"/>
</dbReference>
<name>A0A846LLW2_9ACTN</name>
<keyword evidence="2" id="KW-0805">Transcription regulation</keyword>
<dbReference type="InterPro" id="IPR011006">
    <property type="entry name" value="CheY-like_superfamily"/>
</dbReference>
<dbReference type="InterPro" id="IPR016032">
    <property type="entry name" value="Sig_transdc_resp-reg_C-effctor"/>
</dbReference>
<evidence type="ECO:0000313" key="9">
    <source>
        <dbReference type="EMBL" id="NIH68596.1"/>
    </source>
</evidence>
<dbReference type="SUPFAM" id="SSF46894">
    <property type="entry name" value="C-terminal effector domain of the bipartite response regulators"/>
    <property type="match status" value="1"/>
</dbReference>
<proteinExistence type="predicted"/>
<keyword evidence="1 5" id="KW-0597">Phosphoprotein</keyword>
<evidence type="ECO:0000256" key="4">
    <source>
        <dbReference type="ARBA" id="ARBA00023163"/>
    </source>
</evidence>
<evidence type="ECO:0000313" key="11">
    <source>
        <dbReference type="Proteomes" id="UP000648663"/>
    </source>
</evidence>
<dbReference type="Pfam" id="PF00196">
    <property type="entry name" value="GerE"/>
    <property type="match status" value="1"/>
</dbReference>
<evidence type="ECO:0000313" key="10">
    <source>
        <dbReference type="Proteomes" id="UP000552836"/>
    </source>
</evidence>
<dbReference type="InterPro" id="IPR058245">
    <property type="entry name" value="NreC/VraR/RcsB-like_REC"/>
</dbReference>
<accession>A0A846LLW2</accession>
<keyword evidence="11" id="KW-1185">Reference proteome</keyword>
<reference evidence="8" key="4">
    <citation type="submission" date="2024-05" db="EMBL/GenBank/DDBJ databases">
        <authorList>
            <person name="Sun Q."/>
            <person name="Zhou Y."/>
        </authorList>
    </citation>
    <scope>NUCLEOTIDE SEQUENCE</scope>
    <source>
        <strain evidence="8">CGMCC 4.5581</strain>
    </source>
</reference>
<dbReference type="PROSITE" id="PS50043">
    <property type="entry name" value="HTH_LUXR_2"/>
    <property type="match status" value="1"/>
</dbReference>
<dbReference type="PRINTS" id="PR00038">
    <property type="entry name" value="HTHLUXR"/>
</dbReference>
<evidence type="ECO:0000256" key="5">
    <source>
        <dbReference type="PROSITE-ProRule" id="PRU00169"/>
    </source>
</evidence>
<feature type="modified residue" description="4-aspartylphosphate" evidence="5">
    <location>
        <position position="54"/>
    </location>
</feature>
<organism evidence="9 10">
    <name type="scientific">Modestobacter marinus</name>
    <dbReference type="NCBI Taxonomy" id="477641"/>
    <lineage>
        <taxon>Bacteria</taxon>
        <taxon>Bacillati</taxon>
        <taxon>Actinomycetota</taxon>
        <taxon>Actinomycetes</taxon>
        <taxon>Geodermatophilales</taxon>
        <taxon>Geodermatophilaceae</taxon>
        <taxon>Modestobacter</taxon>
    </lineage>
</organism>
<dbReference type="CDD" id="cd17535">
    <property type="entry name" value="REC_NarL-like"/>
    <property type="match status" value="1"/>
</dbReference>
<dbReference type="InterPro" id="IPR001789">
    <property type="entry name" value="Sig_transdc_resp-reg_receiver"/>
</dbReference>
<dbReference type="EMBL" id="JAAMPA010000001">
    <property type="protein sequence ID" value="NIH68596.1"/>
    <property type="molecule type" value="Genomic_DNA"/>
</dbReference>
<dbReference type="SUPFAM" id="SSF52172">
    <property type="entry name" value="CheY-like"/>
    <property type="match status" value="1"/>
</dbReference>
<feature type="domain" description="Response regulatory" evidence="7">
    <location>
        <begin position="3"/>
        <end position="121"/>
    </location>
</feature>
<dbReference type="PANTHER" id="PTHR43214:SF24">
    <property type="entry name" value="TRANSCRIPTIONAL REGULATORY PROTEIN NARL-RELATED"/>
    <property type="match status" value="1"/>
</dbReference>
<dbReference type="Gene3D" id="3.40.50.2300">
    <property type="match status" value="1"/>
</dbReference>
<reference evidence="11" key="2">
    <citation type="journal article" date="2019" name="Int. J. Syst. Evol. Microbiol.">
        <title>The Global Catalogue of Microorganisms (GCM) 10K type strain sequencing project: providing services to taxonomists for standard genome sequencing and annotation.</title>
        <authorList>
            <consortium name="The Broad Institute Genomics Platform"/>
            <consortium name="The Broad Institute Genome Sequencing Center for Infectious Disease"/>
            <person name="Wu L."/>
            <person name="Ma J."/>
        </authorList>
    </citation>
    <scope>NUCLEOTIDE SEQUENCE [LARGE SCALE GENOMIC DNA]</scope>
    <source>
        <strain evidence="11">CGMCC 4.5581</strain>
    </source>
</reference>
<evidence type="ECO:0000259" key="6">
    <source>
        <dbReference type="PROSITE" id="PS50043"/>
    </source>
</evidence>
<dbReference type="Pfam" id="PF00072">
    <property type="entry name" value="Response_reg"/>
    <property type="match status" value="1"/>
</dbReference>
<dbReference type="PROSITE" id="PS50110">
    <property type="entry name" value="RESPONSE_REGULATORY"/>
    <property type="match status" value="1"/>
</dbReference>
<evidence type="ECO:0000313" key="8">
    <source>
        <dbReference type="EMBL" id="GGL58486.1"/>
    </source>
</evidence>
<evidence type="ECO:0000256" key="2">
    <source>
        <dbReference type="ARBA" id="ARBA00023015"/>
    </source>
</evidence>
<feature type="domain" description="HTH luxR-type" evidence="6">
    <location>
        <begin position="151"/>
        <end position="216"/>
    </location>
</feature>
<dbReference type="RefSeq" id="WP_166755786.1">
    <property type="nucleotide sequence ID" value="NZ_BAABJU010000023.1"/>
</dbReference>
<dbReference type="AlphaFoldDB" id="A0A846LLW2"/>
<protein>
    <submittedName>
        <fullName evidence="9">DNA-binding NarL/FixJ family response regulator</fullName>
    </submittedName>
    <submittedName>
        <fullName evidence="8">DNA-binding response regulator</fullName>
    </submittedName>
</protein>
<evidence type="ECO:0000256" key="1">
    <source>
        <dbReference type="ARBA" id="ARBA00022553"/>
    </source>
</evidence>
<dbReference type="Proteomes" id="UP000648663">
    <property type="component" value="Unassembled WGS sequence"/>
</dbReference>
<dbReference type="SMART" id="SM00421">
    <property type="entry name" value="HTH_LUXR"/>
    <property type="match status" value="1"/>
</dbReference>
<reference evidence="8" key="1">
    <citation type="journal article" date="2014" name="Int. J. Syst. Evol. Microbiol.">
        <title>Complete genome of a new Firmicutes species belonging to the dominant human colonic microbiota ('Ruminococcus bicirculans') reveals two chromosomes and a selective capacity to utilize plant glucans.</title>
        <authorList>
            <consortium name="NISC Comparative Sequencing Program"/>
            <person name="Wegmann U."/>
            <person name="Louis P."/>
            <person name="Goesmann A."/>
            <person name="Henrissat B."/>
            <person name="Duncan S.H."/>
            <person name="Flint H.J."/>
        </authorList>
    </citation>
    <scope>NUCLEOTIDE SEQUENCE</scope>
    <source>
        <strain evidence="8">CGMCC 4.5581</strain>
    </source>
</reference>
<dbReference type="GO" id="GO:0000160">
    <property type="term" value="P:phosphorelay signal transduction system"/>
    <property type="evidence" value="ECO:0007669"/>
    <property type="project" value="InterPro"/>
</dbReference>
<dbReference type="GO" id="GO:0003677">
    <property type="term" value="F:DNA binding"/>
    <property type="evidence" value="ECO:0007669"/>
    <property type="project" value="UniProtKB-KW"/>
</dbReference>
<evidence type="ECO:0000256" key="3">
    <source>
        <dbReference type="ARBA" id="ARBA00023125"/>
    </source>
</evidence>
<gene>
    <name evidence="9" type="ORF">FB380_003042</name>
    <name evidence="8" type="ORF">GCM10011589_13180</name>
</gene>
<dbReference type="PROSITE" id="PS00622">
    <property type="entry name" value="HTH_LUXR_1"/>
    <property type="match status" value="1"/>
</dbReference>